<dbReference type="SUPFAM" id="SSF52540">
    <property type="entry name" value="P-loop containing nucleoside triphosphate hydrolases"/>
    <property type="match status" value="1"/>
</dbReference>
<dbReference type="PROSITE" id="PS50893">
    <property type="entry name" value="ABC_TRANSPORTER_2"/>
    <property type="match status" value="1"/>
</dbReference>
<keyword evidence="2" id="KW-0813">Transport</keyword>
<evidence type="ECO:0000256" key="4">
    <source>
        <dbReference type="ARBA" id="ARBA00022840"/>
    </source>
</evidence>
<dbReference type="AlphaFoldDB" id="A0A1C5HDT1"/>
<keyword evidence="3" id="KW-0547">Nucleotide-binding</keyword>
<evidence type="ECO:0000256" key="2">
    <source>
        <dbReference type="ARBA" id="ARBA00022448"/>
    </source>
</evidence>
<dbReference type="PANTHER" id="PTHR43335">
    <property type="entry name" value="ABC TRANSPORTER, ATP-BINDING PROTEIN"/>
    <property type="match status" value="1"/>
</dbReference>
<evidence type="ECO:0000313" key="6">
    <source>
        <dbReference type="EMBL" id="SCG44188.1"/>
    </source>
</evidence>
<dbReference type="Pfam" id="PF00005">
    <property type="entry name" value="ABC_tran"/>
    <property type="match status" value="1"/>
</dbReference>
<dbReference type="Gene3D" id="3.40.50.300">
    <property type="entry name" value="P-loop containing nucleotide triphosphate hydrolases"/>
    <property type="match status" value="1"/>
</dbReference>
<dbReference type="InterPro" id="IPR003593">
    <property type="entry name" value="AAA+_ATPase"/>
</dbReference>
<keyword evidence="7" id="KW-1185">Reference proteome</keyword>
<comment type="similarity">
    <text evidence="1">Belongs to the ABC transporter superfamily.</text>
</comment>
<keyword evidence="4 6" id="KW-0067">ATP-binding</keyword>
<name>A0A1C5HDT1_9ACTN</name>
<evidence type="ECO:0000259" key="5">
    <source>
        <dbReference type="PROSITE" id="PS50893"/>
    </source>
</evidence>
<proteinExistence type="inferred from homology"/>
<organism evidence="6 7">
    <name type="scientific">Micromonospora echinaurantiaca</name>
    <dbReference type="NCBI Taxonomy" id="47857"/>
    <lineage>
        <taxon>Bacteria</taxon>
        <taxon>Bacillati</taxon>
        <taxon>Actinomycetota</taxon>
        <taxon>Actinomycetes</taxon>
        <taxon>Micromonosporales</taxon>
        <taxon>Micromonosporaceae</taxon>
        <taxon>Micromonospora</taxon>
    </lineage>
</organism>
<dbReference type="EMBL" id="LT607750">
    <property type="protein sequence ID" value="SCG44188.1"/>
    <property type="molecule type" value="Genomic_DNA"/>
</dbReference>
<reference evidence="6 7" key="1">
    <citation type="submission" date="2016-06" db="EMBL/GenBank/DDBJ databases">
        <authorList>
            <person name="Kjaerup R.B."/>
            <person name="Dalgaard T.S."/>
            <person name="Juul-Madsen H.R."/>
        </authorList>
    </citation>
    <scope>NUCLEOTIDE SEQUENCE [LARGE SCALE GENOMIC DNA]</scope>
    <source>
        <strain evidence="6 7">DSM 43904</strain>
    </source>
</reference>
<dbReference type="GO" id="GO:0005524">
    <property type="term" value="F:ATP binding"/>
    <property type="evidence" value="ECO:0007669"/>
    <property type="project" value="UniProtKB-KW"/>
</dbReference>
<dbReference type="PANTHER" id="PTHR43335:SF4">
    <property type="entry name" value="ABC TRANSPORTER, ATP-BINDING PROTEIN"/>
    <property type="match status" value="1"/>
</dbReference>
<protein>
    <submittedName>
        <fullName evidence="6">ABC-2 type transport system ATP-binding protein</fullName>
    </submittedName>
</protein>
<evidence type="ECO:0000256" key="1">
    <source>
        <dbReference type="ARBA" id="ARBA00005417"/>
    </source>
</evidence>
<evidence type="ECO:0000313" key="7">
    <source>
        <dbReference type="Proteomes" id="UP000198217"/>
    </source>
</evidence>
<sequence>MPGWPRGRITGFLGPNGAGKSSTLRVLLGLDSADAGSALIAGVPYRTLRHPLRTVGSLLDGTGAHPSRTAHAHLRWVARSNGIRKDRVDEVLEIVGLSDAAGRRVGRYSLGMGRRLGLATALLGDPELLILDEPVNGLDPGGIRRLLTEFAATGRTVLLSSHLMAEMADIADDLVVISGGRVVSHGPLAAVTAGYSSEDAFFALTDPTGGRPVDYPRDGGRA</sequence>
<dbReference type="SMART" id="SM00382">
    <property type="entry name" value="AAA"/>
    <property type="match status" value="1"/>
</dbReference>
<dbReference type="InterPro" id="IPR027417">
    <property type="entry name" value="P-loop_NTPase"/>
</dbReference>
<dbReference type="InterPro" id="IPR003439">
    <property type="entry name" value="ABC_transporter-like_ATP-bd"/>
</dbReference>
<dbReference type="RefSeq" id="WP_088993074.1">
    <property type="nucleotide sequence ID" value="NZ_LT607750.1"/>
</dbReference>
<accession>A0A1C5HDT1</accession>
<evidence type="ECO:0000256" key="3">
    <source>
        <dbReference type="ARBA" id="ARBA00022741"/>
    </source>
</evidence>
<dbReference type="GO" id="GO:0016887">
    <property type="term" value="F:ATP hydrolysis activity"/>
    <property type="evidence" value="ECO:0007669"/>
    <property type="project" value="InterPro"/>
</dbReference>
<dbReference type="Proteomes" id="UP000198217">
    <property type="component" value="Chromosome I"/>
</dbReference>
<gene>
    <name evidence="6" type="ORF">GA0070609_1444</name>
</gene>
<feature type="domain" description="ABC transporter" evidence="5">
    <location>
        <begin position="1"/>
        <end position="204"/>
    </location>
</feature>